<name>A0ABV7T994_9GAMM</name>
<proteinExistence type="predicted"/>
<sequence>MSRPITVAPLTLSLQASPGWLDQQQRWSVPGAGIALSSCMAGLLFSRGQRCRQWLN</sequence>
<evidence type="ECO:0000313" key="1">
    <source>
        <dbReference type="EMBL" id="MFC3609612.1"/>
    </source>
</evidence>
<protein>
    <submittedName>
        <fullName evidence="1">Uncharacterized protein</fullName>
    </submittedName>
</protein>
<evidence type="ECO:0000313" key="2">
    <source>
        <dbReference type="Proteomes" id="UP001595630"/>
    </source>
</evidence>
<accession>A0ABV7T994</accession>
<gene>
    <name evidence="1" type="ORF">ACFOMF_17730</name>
</gene>
<dbReference type="Proteomes" id="UP001595630">
    <property type="component" value="Unassembled WGS sequence"/>
</dbReference>
<comment type="caution">
    <text evidence="1">The sequence shown here is derived from an EMBL/GenBank/DDBJ whole genome shotgun (WGS) entry which is preliminary data.</text>
</comment>
<organism evidence="1 2">
    <name type="scientific">Stutzerimonas tarimensis</name>
    <dbReference type="NCBI Taxonomy" id="1507735"/>
    <lineage>
        <taxon>Bacteria</taxon>
        <taxon>Pseudomonadati</taxon>
        <taxon>Pseudomonadota</taxon>
        <taxon>Gammaproteobacteria</taxon>
        <taxon>Pseudomonadales</taxon>
        <taxon>Pseudomonadaceae</taxon>
        <taxon>Stutzerimonas</taxon>
    </lineage>
</organism>
<reference evidence="2" key="1">
    <citation type="journal article" date="2019" name="Int. J. Syst. Evol. Microbiol.">
        <title>The Global Catalogue of Microorganisms (GCM) 10K type strain sequencing project: providing services to taxonomists for standard genome sequencing and annotation.</title>
        <authorList>
            <consortium name="The Broad Institute Genomics Platform"/>
            <consortium name="The Broad Institute Genome Sequencing Center for Infectious Disease"/>
            <person name="Wu L."/>
            <person name="Ma J."/>
        </authorList>
    </citation>
    <scope>NUCLEOTIDE SEQUENCE [LARGE SCALE GENOMIC DNA]</scope>
    <source>
        <strain evidence="2">KCTC 42447</strain>
    </source>
</reference>
<dbReference type="EMBL" id="JBHRXZ010000029">
    <property type="protein sequence ID" value="MFC3609612.1"/>
    <property type="molecule type" value="Genomic_DNA"/>
</dbReference>
<dbReference type="RefSeq" id="WP_386367371.1">
    <property type="nucleotide sequence ID" value="NZ_JBHRXZ010000029.1"/>
</dbReference>
<keyword evidence="2" id="KW-1185">Reference proteome</keyword>